<dbReference type="GO" id="GO:0031080">
    <property type="term" value="C:nuclear pore outer ring"/>
    <property type="evidence" value="ECO:0007669"/>
    <property type="project" value="TreeGrafter"/>
</dbReference>
<gene>
    <name evidence="5" type="primary">putative Nucleoporin Nup43</name>
    <name evidence="5" type="ORF">CLUMA_CG017961</name>
</gene>
<dbReference type="SMART" id="SM00320">
    <property type="entry name" value="WD40"/>
    <property type="match status" value="5"/>
</dbReference>
<keyword evidence="2" id="KW-0853">WD repeat</keyword>
<comment type="subcellular location">
    <subcellularLocation>
        <location evidence="1">Nucleus</location>
    </subcellularLocation>
</comment>
<evidence type="ECO:0000313" key="5">
    <source>
        <dbReference type="EMBL" id="CRL05441.1"/>
    </source>
</evidence>
<accession>A0A1J1J3I1</accession>
<keyword evidence="6" id="KW-1185">Reference proteome</keyword>
<name>A0A1J1J3I1_9DIPT</name>
<keyword evidence="4" id="KW-0539">Nucleus</keyword>
<dbReference type="OrthoDB" id="9890280at2759"/>
<evidence type="ECO:0000256" key="4">
    <source>
        <dbReference type="ARBA" id="ARBA00023242"/>
    </source>
</evidence>
<dbReference type="InterPro" id="IPR036322">
    <property type="entry name" value="WD40_repeat_dom_sf"/>
</dbReference>
<dbReference type="InterPro" id="IPR015943">
    <property type="entry name" value="WD40/YVTN_repeat-like_dom_sf"/>
</dbReference>
<proteinExistence type="predicted"/>
<dbReference type="AlphaFoldDB" id="A0A1J1J3I1"/>
<organism evidence="5 6">
    <name type="scientific">Clunio marinus</name>
    <dbReference type="NCBI Taxonomy" id="568069"/>
    <lineage>
        <taxon>Eukaryota</taxon>
        <taxon>Metazoa</taxon>
        <taxon>Ecdysozoa</taxon>
        <taxon>Arthropoda</taxon>
        <taxon>Hexapoda</taxon>
        <taxon>Insecta</taxon>
        <taxon>Pterygota</taxon>
        <taxon>Neoptera</taxon>
        <taxon>Endopterygota</taxon>
        <taxon>Diptera</taxon>
        <taxon>Nematocera</taxon>
        <taxon>Chironomoidea</taxon>
        <taxon>Chironomidae</taxon>
        <taxon>Clunio</taxon>
    </lineage>
</organism>
<evidence type="ECO:0000256" key="3">
    <source>
        <dbReference type="ARBA" id="ARBA00022737"/>
    </source>
</evidence>
<evidence type="ECO:0000256" key="1">
    <source>
        <dbReference type="ARBA" id="ARBA00004123"/>
    </source>
</evidence>
<dbReference type="Gene3D" id="2.130.10.10">
    <property type="entry name" value="YVTN repeat-like/Quinoprotein amine dehydrogenase"/>
    <property type="match status" value="1"/>
</dbReference>
<dbReference type="PANTHER" id="PTHR22652">
    <property type="entry name" value="NUCLEOPORIN NUP43"/>
    <property type="match status" value="1"/>
</dbReference>
<dbReference type="PANTHER" id="PTHR22652:SF0">
    <property type="entry name" value="NUCLEOPORIN NUP43"/>
    <property type="match status" value="1"/>
</dbReference>
<protein>
    <submittedName>
        <fullName evidence="5">CLUMA_CG017961, isoform A</fullName>
    </submittedName>
</protein>
<dbReference type="EMBL" id="CVRI01000064">
    <property type="protein sequence ID" value="CRL05441.1"/>
    <property type="molecule type" value="Genomic_DNA"/>
</dbReference>
<sequence>MNETIVKINSSFVSERINKVRFVETESSQEPDMFLSGSSDNKNNVKLWKLIRNEFSDEMESELVPKAFTKISVDGEVTGLEVVDHNNFVVSSGSGISFVWINRDIERNNLRENKRFKNLHKFKTGDSALCTGVALYDDSVCSIGEDGKIAVLSLTSQKLSAEIEKADSVTQTAVKFISYKELITGNRLGIMKSFDLRSGLKEATATFAISCEDEKKSNGVTCIAYHPTQQHIILGGSEEGSITVYDLRQPSYPASYLSAHDHAITELMFHPTQPDKLFSTSTNGEMWKWTQNMIQTIPQDFEAKTPLETVNSWLNGERAKKNVQISTVLSGLRKSITSVDCSKQSRLVCSCNNEAIYLIDNVY</sequence>
<dbReference type="STRING" id="568069.A0A1J1J3I1"/>
<dbReference type="InterPro" id="IPR001680">
    <property type="entry name" value="WD40_rpt"/>
</dbReference>
<dbReference type="Proteomes" id="UP000183832">
    <property type="component" value="Unassembled WGS sequence"/>
</dbReference>
<reference evidence="5 6" key="1">
    <citation type="submission" date="2015-04" db="EMBL/GenBank/DDBJ databases">
        <authorList>
            <person name="Syromyatnikov M.Y."/>
            <person name="Popov V.N."/>
        </authorList>
    </citation>
    <scope>NUCLEOTIDE SEQUENCE [LARGE SCALE GENOMIC DNA]</scope>
</reference>
<keyword evidence="3" id="KW-0677">Repeat</keyword>
<evidence type="ECO:0000256" key="2">
    <source>
        <dbReference type="ARBA" id="ARBA00022574"/>
    </source>
</evidence>
<dbReference type="SUPFAM" id="SSF50978">
    <property type="entry name" value="WD40 repeat-like"/>
    <property type="match status" value="1"/>
</dbReference>
<evidence type="ECO:0000313" key="6">
    <source>
        <dbReference type="Proteomes" id="UP000183832"/>
    </source>
</evidence>
<dbReference type="Pfam" id="PF00400">
    <property type="entry name" value="WD40"/>
    <property type="match status" value="1"/>
</dbReference>